<organism evidence="10 11">
    <name type="scientific">Saccharospirillum mangrovi</name>
    <dbReference type="NCBI Taxonomy" id="2161747"/>
    <lineage>
        <taxon>Bacteria</taxon>
        <taxon>Pseudomonadati</taxon>
        <taxon>Pseudomonadota</taxon>
        <taxon>Gammaproteobacteria</taxon>
        <taxon>Oceanospirillales</taxon>
        <taxon>Saccharospirillaceae</taxon>
        <taxon>Saccharospirillum</taxon>
    </lineage>
</organism>
<evidence type="ECO:0000256" key="7">
    <source>
        <dbReference type="ARBA" id="ARBA00023237"/>
    </source>
</evidence>
<dbReference type="Proteomes" id="UP001595617">
    <property type="component" value="Unassembled WGS sequence"/>
</dbReference>
<dbReference type="RefSeq" id="WP_380694349.1">
    <property type="nucleotide sequence ID" value="NZ_JBHRYR010000002.1"/>
</dbReference>
<evidence type="ECO:0000256" key="3">
    <source>
        <dbReference type="ARBA" id="ARBA00022448"/>
    </source>
</evidence>
<keyword evidence="11" id="KW-1185">Reference proteome</keyword>
<comment type="similarity">
    <text evidence="2">Belongs to the outer membrane factor (OMF) (TC 1.B.17) family.</text>
</comment>
<keyword evidence="4" id="KW-1134">Transmembrane beta strand</keyword>
<protein>
    <submittedName>
        <fullName evidence="10">TolC family outer membrane protein</fullName>
    </submittedName>
</protein>
<dbReference type="Gene3D" id="1.20.1600.10">
    <property type="entry name" value="Outer membrane efflux proteins (OEP)"/>
    <property type="match status" value="1"/>
</dbReference>
<evidence type="ECO:0000256" key="5">
    <source>
        <dbReference type="ARBA" id="ARBA00022692"/>
    </source>
</evidence>
<dbReference type="PANTHER" id="PTHR30026">
    <property type="entry name" value="OUTER MEMBRANE PROTEIN TOLC"/>
    <property type="match status" value="1"/>
</dbReference>
<evidence type="ECO:0000256" key="9">
    <source>
        <dbReference type="SAM" id="SignalP"/>
    </source>
</evidence>
<reference evidence="11" key="1">
    <citation type="journal article" date="2019" name="Int. J. Syst. Evol. Microbiol.">
        <title>The Global Catalogue of Microorganisms (GCM) 10K type strain sequencing project: providing services to taxonomists for standard genome sequencing and annotation.</title>
        <authorList>
            <consortium name="The Broad Institute Genomics Platform"/>
            <consortium name="The Broad Institute Genome Sequencing Center for Infectious Disease"/>
            <person name="Wu L."/>
            <person name="Ma J."/>
        </authorList>
    </citation>
    <scope>NUCLEOTIDE SEQUENCE [LARGE SCALE GENOMIC DNA]</scope>
    <source>
        <strain evidence="11">IBRC 10765</strain>
    </source>
</reference>
<comment type="caution">
    <text evidence="10">The sequence shown here is derived from an EMBL/GenBank/DDBJ whole genome shotgun (WGS) entry which is preliminary data.</text>
</comment>
<sequence>MELKAWSIVVAMVLSVGAQAQSLDALYNSALRNDTDLSAALANARASETQVTQGLSRLLPRVTLDGEADARYSQQDGLFDGNTVLSGSGALQVTQSIYNQQAFAAYDAVQNLAAQSEARVDAVLASLKTRVTDAYFGVLRSQEQVALTERVMTTVERQLEQAQERYDVGLVAITDVLEAQAVLDQTRVDLLRAQNQEALARQQLAQLSGMSIGDLPLLSATFNAENISLGAMEEWINKSRQNPNLVAGRLGIRASQDELRATQADLVPQINGVARYGYNTSYDWDRVGQNGAPLDNYQDNTSFLIAITATVSVPLFDAGSRQSGLSRLSFQLESAQANYDGQERQIELAVRQYYQQVRADLSNLNALRQVVSSRASAAEATELGYEVGSRNVVEVLNAQRALLTAQTNLSIARYDFISNYFKLKEAAGDLTDADIAWLAGFMR</sequence>
<keyword evidence="9" id="KW-0732">Signal</keyword>
<evidence type="ECO:0000256" key="1">
    <source>
        <dbReference type="ARBA" id="ARBA00004442"/>
    </source>
</evidence>
<proteinExistence type="inferred from homology"/>
<keyword evidence="6" id="KW-0472">Membrane</keyword>
<keyword evidence="3" id="KW-0813">Transport</keyword>
<keyword evidence="5" id="KW-0812">Transmembrane</keyword>
<keyword evidence="7" id="KW-0998">Cell outer membrane</keyword>
<feature type="signal peptide" evidence="9">
    <location>
        <begin position="1"/>
        <end position="20"/>
    </location>
</feature>
<dbReference type="InterPro" id="IPR051906">
    <property type="entry name" value="TolC-like"/>
</dbReference>
<feature type="chain" id="PRO_5045062129" evidence="9">
    <location>
        <begin position="21"/>
        <end position="443"/>
    </location>
</feature>
<comment type="subcellular location">
    <subcellularLocation>
        <location evidence="1">Cell outer membrane</location>
    </subcellularLocation>
</comment>
<evidence type="ECO:0000256" key="2">
    <source>
        <dbReference type="ARBA" id="ARBA00007613"/>
    </source>
</evidence>
<keyword evidence="8" id="KW-0175">Coiled coil</keyword>
<feature type="coiled-coil region" evidence="8">
    <location>
        <begin position="325"/>
        <end position="352"/>
    </location>
</feature>
<dbReference type="PANTHER" id="PTHR30026:SF20">
    <property type="entry name" value="OUTER MEMBRANE PROTEIN TOLC"/>
    <property type="match status" value="1"/>
</dbReference>
<evidence type="ECO:0000313" key="11">
    <source>
        <dbReference type="Proteomes" id="UP001595617"/>
    </source>
</evidence>
<dbReference type="Pfam" id="PF02321">
    <property type="entry name" value="OEP"/>
    <property type="match status" value="2"/>
</dbReference>
<evidence type="ECO:0000256" key="8">
    <source>
        <dbReference type="SAM" id="Coils"/>
    </source>
</evidence>
<evidence type="ECO:0000256" key="4">
    <source>
        <dbReference type="ARBA" id="ARBA00022452"/>
    </source>
</evidence>
<dbReference type="NCBIfam" id="TIGR01844">
    <property type="entry name" value="type_I_sec_TolC"/>
    <property type="match status" value="1"/>
</dbReference>
<dbReference type="InterPro" id="IPR010130">
    <property type="entry name" value="T1SS_OMP_TolC"/>
</dbReference>
<name>A0ABV7ZVZ1_9GAMM</name>
<dbReference type="InterPro" id="IPR003423">
    <property type="entry name" value="OMP_efflux"/>
</dbReference>
<accession>A0ABV7ZVZ1</accession>
<evidence type="ECO:0000256" key="6">
    <source>
        <dbReference type="ARBA" id="ARBA00023136"/>
    </source>
</evidence>
<evidence type="ECO:0000313" key="10">
    <source>
        <dbReference type="EMBL" id="MFC3852325.1"/>
    </source>
</evidence>
<dbReference type="SUPFAM" id="SSF56954">
    <property type="entry name" value="Outer membrane efflux proteins (OEP)"/>
    <property type="match status" value="1"/>
</dbReference>
<gene>
    <name evidence="10" type="ORF">ACFOOG_05695</name>
</gene>
<dbReference type="EMBL" id="JBHRYR010000002">
    <property type="protein sequence ID" value="MFC3852325.1"/>
    <property type="molecule type" value="Genomic_DNA"/>
</dbReference>